<feature type="compositionally biased region" description="Low complexity" evidence="2">
    <location>
        <begin position="46"/>
        <end position="57"/>
    </location>
</feature>
<feature type="region of interest" description="Disordered" evidence="2">
    <location>
        <begin position="257"/>
        <end position="279"/>
    </location>
</feature>
<keyword evidence="3" id="KW-1133">Transmembrane helix</keyword>
<evidence type="ECO:0000256" key="3">
    <source>
        <dbReference type="SAM" id="Phobius"/>
    </source>
</evidence>
<dbReference type="InterPro" id="IPR007060">
    <property type="entry name" value="FtsL/DivIC"/>
</dbReference>
<keyword evidence="3" id="KW-0472">Membrane</keyword>
<evidence type="ECO:0000313" key="5">
    <source>
        <dbReference type="Proteomes" id="UP000567246"/>
    </source>
</evidence>
<evidence type="ECO:0000256" key="1">
    <source>
        <dbReference type="SAM" id="Coils"/>
    </source>
</evidence>
<evidence type="ECO:0000256" key="2">
    <source>
        <dbReference type="SAM" id="MobiDB-lite"/>
    </source>
</evidence>
<dbReference type="RefSeq" id="WP_184172150.1">
    <property type="nucleotide sequence ID" value="NZ_JACHMW010000001.1"/>
</dbReference>
<protein>
    <submittedName>
        <fullName evidence="4">Cell division protein FtsB</fullName>
    </submittedName>
</protein>
<feature type="compositionally biased region" description="Low complexity" evidence="2">
    <location>
        <begin position="99"/>
        <end position="114"/>
    </location>
</feature>
<keyword evidence="3" id="KW-0812">Transmembrane</keyword>
<keyword evidence="4" id="KW-0132">Cell division</keyword>
<organism evidence="4 5">
    <name type="scientific">Micrococcus endophyticus</name>
    <dbReference type="NCBI Taxonomy" id="455343"/>
    <lineage>
        <taxon>Bacteria</taxon>
        <taxon>Bacillati</taxon>
        <taxon>Actinomycetota</taxon>
        <taxon>Actinomycetes</taxon>
        <taxon>Micrococcales</taxon>
        <taxon>Micrococcaceae</taxon>
        <taxon>Micrococcus</taxon>
    </lineage>
</organism>
<feature type="compositionally biased region" description="Low complexity" evidence="2">
    <location>
        <begin position="124"/>
        <end position="138"/>
    </location>
</feature>
<accession>A0A7W9JKD1</accession>
<dbReference type="Proteomes" id="UP000567246">
    <property type="component" value="Unassembled WGS sequence"/>
</dbReference>
<reference evidence="4 5" key="1">
    <citation type="submission" date="2020-08" db="EMBL/GenBank/DDBJ databases">
        <title>Sequencing the genomes of 1000 actinobacteria strains.</title>
        <authorList>
            <person name="Klenk H.-P."/>
        </authorList>
    </citation>
    <scope>NUCLEOTIDE SEQUENCE [LARGE SCALE GENOMIC DNA]</scope>
    <source>
        <strain evidence="4 5">DSM 17945</strain>
    </source>
</reference>
<dbReference type="Pfam" id="PF04977">
    <property type="entry name" value="DivIC"/>
    <property type="match status" value="1"/>
</dbReference>
<name>A0A7W9JKD1_9MICC</name>
<feature type="region of interest" description="Disordered" evidence="2">
    <location>
        <begin position="1"/>
        <end position="165"/>
    </location>
</feature>
<comment type="caution">
    <text evidence="4">The sequence shown here is derived from an EMBL/GenBank/DDBJ whole genome shotgun (WGS) entry which is preliminary data.</text>
</comment>
<feature type="coiled-coil region" evidence="1">
    <location>
        <begin position="198"/>
        <end position="225"/>
    </location>
</feature>
<proteinExistence type="predicted"/>
<feature type="transmembrane region" description="Helical" evidence="3">
    <location>
        <begin position="178"/>
        <end position="199"/>
    </location>
</feature>
<keyword evidence="4" id="KW-0131">Cell cycle</keyword>
<keyword evidence="5" id="KW-1185">Reference proteome</keyword>
<feature type="compositionally biased region" description="Low complexity" evidence="2">
    <location>
        <begin position="148"/>
        <end position="157"/>
    </location>
</feature>
<sequence>MSPRRPRVPRVDPATGAPRRAAQDAAVEPTTAPQDPAAEPPRADSRPAPAEAAGAPAAPSPPAAPGTGQGDGSAPSAEPERPATAEVIDLQRAQDRRQGGPAAPEHAAGSHAAGTRPAEDRRAGANAARPAASSPARPAARRPRPAPRRALSPAAMAARRRAPLPDPVPARQITGRSLLVVAVLLVAAVLVAPTLRAFLNQQLEIAAAEEEIAAMQAQREDYEERIRLWDDPGYVTQQARERLELVMPGETLYSVTGVPEEAPRDPRPEAPAGEPVNTRLPWAEGLWDSAVRAGLE</sequence>
<dbReference type="EMBL" id="JACHMW010000001">
    <property type="protein sequence ID" value="MBB5848862.1"/>
    <property type="molecule type" value="Genomic_DNA"/>
</dbReference>
<dbReference type="AlphaFoldDB" id="A0A7W9JKD1"/>
<keyword evidence="1" id="KW-0175">Coiled coil</keyword>
<dbReference type="GO" id="GO:0051301">
    <property type="term" value="P:cell division"/>
    <property type="evidence" value="ECO:0007669"/>
    <property type="project" value="UniProtKB-KW"/>
</dbReference>
<gene>
    <name evidence="4" type="ORF">HDA33_001426</name>
</gene>
<evidence type="ECO:0000313" key="4">
    <source>
        <dbReference type="EMBL" id="MBB5848862.1"/>
    </source>
</evidence>